<reference evidence="2 3" key="1">
    <citation type="submission" date="2020-07" db="EMBL/GenBank/DDBJ databases">
        <title>Draft genome and description of Aeromicrobium phoceense strain Marseille-Q0843 isolated from healthy skin swab.</title>
        <authorList>
            <person name="Boxberger M."/>
            <person name="La Scola B."/>
        </authorList>
    </citation>
    <scope>NUCLEOTIDE SEQUENCE [LARGE SCALE GENOMIC DNA]</scope>
    <source>
        <strain evidence="2 3">Marseille-Q0843</strain>
    </source>
</reference>
<keyword evidence="1" id="KW-1133">Transmembrane helix</keyword>
<accession>A0A838XKJ9</accession>
<comment type="caution">
    <text evidence="2">The sequence shown here is derived from an EMBL/GenBank/DDBJ whole genome shotgun (WGS) entry which is preliminary data.</text>
</comment>
<dbReference type="RefSeq" id="WP_181755862.1">
    <property type="nucleotide sequence ID" value="NZ_JACEOG010000001.1"/>
</dbReference>
<gene>
    <name evidence="2" type="ORF">H1W00_11715</name>
</gene>
<feature type="transmembrane region" description="Helical" evidence="1">
    <location>
        <begin position="9"/>
        <end position="27"/>
    </location>
</feature>
<protein>
    <submittedName>
        <fullName evidence="2">DUF2933 domain-containing protein</fullName>
    </submittedName>
</protein>
<keyword evidence="1" id="KW-0812">Transmembrane</keyword>
<dbReference type="Proteomes" id="UP000550354">
    <property type="component" value="Unassembled WGS sequence"/>
</dbReference>
<organism evidence="2 3">
    <name type="scientific">Aeromicrobium phoceense</name>
    <dbReference type="NCBI Taxonomy" id="2754045"/>
    <lineage>
        <taxon>Bacteria</taxon>
        <taxon>Bacillati</taxon>
        <taxon>Actinomycetota</taxon>
        <taxon>Actinomycetes</taxon>
        <taxon>Propionibacteriales</taxon>
        <taxon>Nocardioidaceae</taxon>
        <taxon>Aeromicrobium</taxon>
    </lineage>
</organism>
<keyword evidence="3" id="KW-1185">Reference proteome</keyword>
<sequence>MMIGFNGKSAWFLAAGAAVVVVAFLMGAPPQGFLLILLLACPLMMMFMMPGIHGRDDSHGAEKDPPKHGKYGRE</sequence>
<proteinExistence type="predicted"/>
<dbReference type="Pfam" id="PF11666">
    <property type="entry name" value="DUF2933"/>
    <property type="match status" value="1"/>
</dbReference>
<name>A0A838XKJ9_9ACTN</name>
<evidence type="ECO:0000256" key="1">
    <source>
        <dbReference type="SAM" id="Phobius"/>
    </source>
</evidence>
<feature type="transmembrane region" description="Helical" evidence="1">
    <location>
        <begin position="33"/>
        <end position="52"/>
    </location>
</feature>
<dbReference type="EMBL" id="JACEOG010000001">
    <property type="protein sequence ID" value="MBA4609146.1"/>
    <property type="molecule type" value="Genomic_DNA"/>
</dbReference>
<evidence type="ECO:0000313" key="2">
    <source>
        <dbReference type="EMBL" id="MBA4609146.1"/>
    </source>
</evidence>
<keyword evidence="1" id="KW-0472">Membrane</keyword>
<dbReference type="InterPro" id="IPR021682">
    <property type="entry name" value="DUF2933"/>
</dbReference>
<evidence type="ECO:0000313" key="3">
    <source>
        <dbReference type="Proteomes" id="UP000550354"/>
    </source>
</evidence>
<dbReference type="AlphaFoldDB" id="A0A838XKJ9"/>